<dbReference type="AlphaFoldDB" id="A0A8X6L001"/>
<gene>
    <name evidence="1" type="ORF">TNCT_548662</name>
</gene>
<organism evidence="1 2">
    <name type="scientific">Trichonephila clavata</name>
    <name type="common">Joro spider</name>
    <name type="synonym">Nephila clavata</name>
    <dbReference type="NCBI Taxonomy" id="2740835"/>
    <lineage>
        <taxon>Eukaryota</taxon>
        <taxon>Metazoa</taxon>
        <taxon>Ecdysozoa</taxon>
        <taxon>Arthropoda</taxon>
        <taxon>Chelicerata</taxon>
        <taxon>Arachnida</taxon>
        <taxon>Araneae</taxon>
        <taxon>Araneomorphae</taxon>
        <taxon>Entelegynae</taxon>
        <taxon>Araneoidea</taxon>
        <taxon>Nephilidae</taxon>
        <taxon>Trichonephila</taxon>
    </lineage>
</organism>
<dbReference type="Proteomes" id="UP000887116">
    <property type="component" value="Unassembled WGS sequence"/>
</dbReference>
<sequence length="613" mass="70774">MDSIKITGFRIFMDSEIPSNKFAHNTNSCELSDFLRNQPAVSKPTVSRLSLNVSSVKESMKERFLPHEDKNEATDSKFIMKVSLDPQSDYEDVTRAKILEGRHSFRPSFYNFSKDSVTTDLSVNQDSETLKKHLRIISDKSNDLPVEVKKDSSSKCSQTESIFFWETNDFIKEFLDSTTSIDKLNVKPISPHFSFSNQSTQTDVITKCSISQTEYFPSYDTDKNRDSTQIKEGIDAQNFINNEIAFMSKTRIHDDNRLIINDLQGTFASPMIKRRRVNQKRSESIISDSTNEELLSNNFQETKENNVKREHLVTHDVKNRTKILAHSMEDFVLEEKYRRWNYFSESPEDLSERPNQKFKLSHKESNFSFPNPIIDKAFYEKELETITDSITHFPLHNMIISKKTFLPPLRILPKDIQLVSAKACYGSNIHKTEKASPIRITITSEMSTTTINIAPTISNHPTINPTRIALVRNEPYKKIQYQIESKAEKKIILNSFQKLNKDSKESNLVNERASMKKTLHVSENVIFCRSSQTQLQCTNHVVIGLCDDCFMKTQKIVGKKIRTKTPLMTPETNDSFTSLYMEPLFYASDDKRFKSEEFIRSDDEEIDNFALEG</sequence>
<protein>
    <submittedName>
        <fullName evidence="1">Uncharacterized protein</fullName>
    </submittedName>
</protein>
<proteinExistence type="predicted"/>
<keyword evidence="2" id="KW-1185">Reference proteome</keyword>
<reference evidence="1" key="1">
    <citation type="submission" date="2020-07" db="EMBL/GenBank/DDBJ databases">
        <title>Multicomponent nature underlies the extraordinary mechanical properties of spider dragline silk.</title>
        <authorList>
            <person name="Kono N."/>
            <person name="Nakamura H."/>
            <person name="Mori M."/>
            <person name="Yoshida Y."/>
            <person name="Ohtoshi R."/>
            <person name="Malay A.D."/>
            <person name="Moran D.A.P."/>
            <person name="Tomita M."/>
            <person name="Numata K."/>
            <person name="Arakawa K."/>
        </authorList>
    </citation>
    <scope>NUCLEOTIDE SEQUENCE</scope>
</reference>
<name>A0A8X6L001_TRICU</name>
<accession>A0A8X6L001</accession>
<evidence type="ECO:0000313" key="2">
    <source>
        <dbReference type="Proteomes" id="UP000887116"/>
    </source>
</evidence>
<dbReference type="EMBL" id="BMAO01023700">
    <property type="protein sequence ID" value="GFQ90421.1"/>
    <property type="molecule type" value="Genomic_DNA"/>
</dbReference>
<comment type="caution">
    <text evidence="1">The sequence shown here is derived from an EMBL/GenBank/DDBJ whole genome shotgun (WGS) entry which is preliminary data.</text>
</comment>
<dbReference type="OrthoDB" id="6437368at2759"/>
<evidence type="ECO:0000313" key="1">
    <source>
        <dbReference type="EMBL" id="GFQ90421.1"/>
    </source>
</evidence>